<accession>A0ABD3Q9K5</accession>
<dbReference type="Gene3D" id="2.60.120.650">
    <property type="entry name" value="Cupin"/>
    <property type="match status" value="1"/>
</dbReference>
<evidence type="ECO:0000313" key="3">
    <source>
        <dbReference type="EMBL" id="KAL3796411.1"/>
    </source>
</evidence>
<feature type="region of interest" description="Disordered" evidence="1">
    <location>
        <begin position="29"/>
        <end position="60"/>
    </location>
</feature>
<dbReference type="PANTHER" id="PTHR10694">
    <property type="entry name" value="LYSINE-SPECIFIC DEMETHYLASE"/>
    <property type="match status" value="1"/>
</dbReference>
<feature type="region of interest" description="Disordered" evidence="1">
    <location>
        <begin position="687"/>
        <end position="719"/>
    </location>
</feature>
<dbReference type="Proteomes" id="UP001516023">
    <property type="component" value="Unassembled WGS sequence"/>
</dbReference>
<feature type="domain" description="JmjC" evidence="2">
    <location>
        <begin position="334"/>
        <end position="508"/>
    </location>
</feature>
<protein>
    <recommendedName>
        <fullName evidence="2">JmjC domain-containing protein</fullName>
    </recommendedName>
</protein>
<reference evidence="3 4" key="1">
    <citation type="journal article" date="2020" name="G3 (Bethesda)">
        <title>Improved Reference Genome for Cyclotella cryptica CCMP332, a Model for Cell Wall Morphogenesis, Salinity Adaptation, and Lipid Production in Diatoms (Bacillariophyta).</title>
        <authorList>
            <person name="Roberts W.R."/>
            <person name="Downey K.M."/>
            <person name="Ruck E.C."/>
            <person name="Traller J.C."/>
            <person name="Alverson A.J."/>
        </authorList>
    </citation>
    <scope>NUCLEOTIDE SEQUENCE [LARGE SCALE GENOMIC DNA]</scope>
    <source>
        <strain evidence="3 4">CCMP332</strain>
    </source>
</reference>
<evidence type="ECO:0000259" key="2">
    <source>
        <dbReference type="PROSITE" id="PS51184"/>
    </source>
</evidence>
<dbReference type="PROSITE" id="PS51184">
    <property type="entry name" value="JMJC"/>
    <property type="match status" value="1"/>
</dbReference>
<name>A0ABD3Q9K5_9STRA</name>
<proteinExistence type="predicted"/>
<gene>
    <name evidence="3" type="ORF">HJC23_004208</name>
</gene>
<dbReference type="Pfam" id="PF02373">
    <property type="entry name" value="JmjC"/>
    <property type="match status" value="1"/>
</dbReference>
<organism evidence="3 4">
    <name type="scientific">Cyclotella cryptica</name>
    <dbReference type="NCBI Taxonomy" id="29204"/>
    <lineage>
        <taxon>Eukaryota</taxon>
        <taxon>Sar</taxon>
        <taxon>Stramenopiles</taxon>
        <taxon>Ochrophyta</taxon>
        <taxon>Bacillariophyta</taxon>
        <taxon>Coscinodiscophyceae</taxon>
        <taxon>Thalassiosirophycidae</taxon>
        <taxon>Stephanodiscales</taxon>
        <taxon>Stephanodiscaceae</taxon>
        <taxon>Cyclotella</taxon>
    </lineage>
</organism>
<dbReference type="EMBL" id="JABMIG020000063">
    <property type="protein sequence ID" value="KAL3796411.1"/>
    <property type="molecule type" value="Genomic_DNA"/>
</dbReference>
<keyword evidence="4" id="KW-1185">Reference proteome</keyword>
<evidence type="ECO:0000313" key="4">
    <source>
        <dbReference type="Proteomes" id="UP001516023"/>
    </source>
</evidence>
<feature type="region of interest" description="Disordered" evidence="1">
    <location>
        <begin position="166"/>
        <end position="195"/>
    </location>
</feature>
<dbReference type="InterPro" id="IPR003347">
    <property type="entry name" value="JmjC_dom"/>
</dbReference>
<comment type="caution">
    <text evidence="3">The sequence shown here is derived from an EMBL/GenBank/DDBJ whole genome shotgun (WGS) entry which is preliminary data.</text>
</comment>
<dbReference type="AlphaFoldDB" id="A0ABD3Q9K5"/>
<dbReference type="SMART" id="SM00558">
    <property type="entry name" value="JmjC"/>
    <property type="match status" value="1"/>
</dbReference>
<evidence type="ECO:0000256" key="1">
    <source>
        <dbReference type="SAM" id="MobiDB-lite"/>
    </source>
</evidence>
<dbReference type="SUPFAM" id="SSF51197">
    <property type="entry name" value="Clavaminate synthase-like"/>
    <property type="match status" value="1"/>
</dbReference>
<sequence>MPMQTVVTTATPSGMPALTIQPLHTAMKITTPPPREVDIIPDPEPMKRSASAPKLSESRSLQNETKDLLCRAGVVGVARRCAHYKPSLKELSSTSFSDYIRGEVLGVPLPGYEFLYVYQDPKESKREQQVPPPACSTPPLCQELPPLVVPRSKQISPIPVPVLPKKADRTMRTRSQSQAIASTKKAPTKLLKPKHSTVPEPKKYKMCWYKLRDGIAKVSLPAGFGAKVDATARGRLWAKGTKLGDTVIPAPIKQCLSGIGGVYQYTLIEQPPTTVAEFRTQADEYRKRQLGKEFDEDDSEEFFDELARKFWRRLGPTMEPAVYGADMDGSLFNDAHASGWNVDRLESCLCLLRADAKEGDRDDEVFHLPGVTSAYLYFGMWASAFAAHTEDMNLLSINYLHAGSPKYWYAVNPEDSKRFENLARSHFPGQASECQEFLRHKRCLLSPAILKKAGIRFTTCVQRPGDAIITFPGSYHFGFNTGFNVAESTNFAVPEWIPIGETANCCMCVPYSVRIQMKRLKALLNNYERDMCFREATGMPKLTYSSWAKHEAKRIKKEYNKRGAEKDNFCSLDLPTTYNKSIAVEVTRESVIPKKNRRKLKREEFNEWRLAKKARPGAFVLNTDVICLISCSDSDGAEGTNDDQDYEFFIGTIVKEFDGYVKVHFAGLNRQEDQWFEQDSDYLFLDGGLTNPPTSDDENDTLNECKAKSKPQNSKRRRK</sequence>
<feature type="compositionally biased region" description="Low complexity" evidence="1">
    <location>
        <begin position="181"/>
        <end position="190"/>
    </location>
</feature>
<dbReference type="PANTHER" id="PTHR10694:SF7">
    <property type="entry name" value="[HISTONE H3]-TRIMETHYL-L-LYSINE(9) DEMETHYLASE"/>
    <property type="match status" value="1"/>
</dbReference>